<accession>M7C8U9</accession>
<keyword evidence="3" id="KW-1185">Reference proteome</keyword>
<name>M7C8U9_CHEMY</name>
<dbReference type="EMBL" id="KB523250">
    <property type="protein sequence ID" value="EMP37012.1"/>
    <property type="molecule type" value="Genomic_DNA"/>
</dbReference>
<feature type="compositionally biased region" description="Low complexity" evidence="1">
    <location>
        <begin position="297"/>
        <end position="323"/>
    </location>
</feature>
<feature type="region of interest" description="Disordered" evidence="1">
    <location>
        <begin position="476"/>
        <end position="526"/>
    </location>
</feature>
<protein>
    <submittedName>
        <fullName evidence="2">Sickle tail protein like protein</fullName>
    </submittedName>
</protein>
<dbReference type="STRING" id="8469.M7C8U9"/>
<proteinExistence type="predicted"/>
<dbReference type="AlphaFoldDB" id="M7C8U9"/>
<dbReference type="Proteomes" id="UP000031443">
    <property type="component" value="Unassembled WGS sequence"/>
</dbReference>
<gene>
    <name evidence="2" type="ORF">UY3_05817</name>
</gene>
<sequence length="526" mass="58237">MGTARGKTSQPLCMRHAHTYLEWTWSNTSRRTTVMKGDQGKNNLHVTSLDDAECLRSKELLATGNNNTSNPKPTRNIPRRHTVGGPRSSKEILGMQTSEMDRKREAFLEHLKQKYPHHATAIMGHQERLRDQLKNQCIRTLDVLHYLIMQVKINLPLTNIDYQTPSTDKSGKATVPVLTQAVLVAQALPSPDLSELSADDELEGLTDQPSAPGTFETTKDLIELLVVSPLPYGENPLAPMPRVPSRGKPAMVCRSKTLSRHRSWSWSRSSPDSADSHLWGKPAMVCRSKTPSRHRSWSWSRSSPDSADSHLPAAQKEVAAPAAGRHEEALGRAHCFLAPPRDRHREELRQPSPEVYHRQSRSRECWHRSWSQGFQYHSQSCSARSCSFSCRRRLLALPWPSRSVSPAPAAIATRTGAQAAGTLRGAGNLNGGCQAIGPSGPPGPIRSAKGPCPGEVTRCSTPGPCTDARRCRRQQYPGLQHPPSLDRRVRHQAQCRPMDSCPGLSWGPLPREMGSRRTNQRGSSSS</sequence>
<dbReference type="InterPro" id="IPR051825">
    <property type="entry name" value="SRCIN1"/>
</dbReference>
<evidence type="ECO:0000313" key="2">
    <source>
        <dbReference type="EMBL" id="EMP37012.1"/>
    </source>
</evidence>
<dbReference type="PANTHER" id="PTHR22741:SF11">
    <property type="entry name" value="SICKLE TAIL PROTEIN HOMOLOG"/>
    <property type="match status" value="1"/>
</dbReference>
<reference evidence="3" key="1">
    <citation type="journal article" date="2013" name="Nat. Genet.">
        <title>The draft genomes of soft-shell turtle and green sea turtle yield insights into the development and evolution of the turtle-specific body plan.</title>
        <authorList>
            <person name="Wang Z."/>
            <person name="Pascual-Anaya J."/>
            <person name="Zadissa A."/>
            <person name="Li W."/>
            <person name="Niimura Y."/>
            <person name="Huang Z."/>
            <person name="Li C."/>
            <person name="White S."/>
            <person name="Xiong Z."/>
            <person name="Fang D."/>
            <person name="Wang B."/>
            <person name="Ming Y."/>
            <person name="Chen Y."/>
            <person name="Zheng Y."/>
            <person name="Kuraku S."/>
            <person name="Pignatelli M."/>
            <person name="Herrero J."/>
            <person name="Beal K."/>
            <person name="Nozawa M."/>
            <person name="Li Q."/>
            <person name="Wang J."/>
            <person name="Zhang H."/>
            <person name="Yu L."/>
            <person name="Shigenobu S."/>
            <person name="Wang J."/>
            <person name="Liu J."/>
            <person name="Flicek P."/>
            <person name="Searle S."/>
            <person name="Wang J."/>
            <person name="Kuratani S."/>
            <person name="Yin Y."/>
            <person name="Aken B."/>
            <person name="Zhang G."/>
            <person name="Irie N."/>
        </authorList>
    </citation>
    <scope>NUCLEOTIDE SEQUENCE [LARGE SCALE GENOMIC DNA]</scope>
</reference>
<feature type="compositionally biased region" description="Polar residues" evidence="1">
    <location>
        <begin position="516"/>
        <end position="526"/>
    </location>
</feature>
<dbReference type="GO" id="GO:0005737">
    <property type="term" value="C:cytoplasm"/>
    <property type="evidence" value="ECO:0007669"/>
    <property type="project" value="TreeGrafter"/>
</dbReference>
<evidence type="ECO:0000256" key="1">
    <source>
        <dbReference type="SAM" id="MobiDB-lite"/>
    </source>
</evidence>
<evidence type="ECO:0000313" key="3">
    <source>
        <dbReference type="Proteomes" id="UP000031443"/>
    </source>
</evidence>
<dbReference type="PANTHER" id="PTHR22741">
    <property type="entry name" value="P140CAP/SNIP-RELATED"/>
    <property type="match status" value="1"/>
</dbReference>
<feature type="region of interest" description="Disordered" evidence="1">
    <location>
        <begin position="287"/>
        <end position="325"/>
    </location>
</feature>
<organism evidence="2 3">
    <name type="scientific">Chelonia mydas</name>
    <name type="common">Green sea-turtle</name>
    <name type="synonym">Chelonia agassizi</name>
    <dbReference type="NCBI Taxonomy" id="8469"/>
    <lineage>
        <taxon>Eukaryota</taxon>
        <taxon>Metazoa</taxon>
        <taxon>Chordata</taxon>
        <taxon>Craniata</taxon>
        <taxon>Vertebrata</taxon>
        <taxon>Euteleostomi</taxon>
        <taxon>Archelosauria</taxon>
        <taxon>Testudinata</taxon>
        <taxon>Testudines</taxon>
        <taxon>Cryptodira</taxon>
        <taxon>Durocryptodira</taxon>
        <taxon>Americhelydia</taxon>
        <taxon>Chelonioidea</taxon>
        <taxon>Cheloniidae</taxon>
        <taxon>Chelonia</taxon>
    </lineage>
</organism>
<feature type="region of interest" description="Disordered" evidence="1">
    <location>
        <begin position="61"/>
        <end position="89"/>
    </location>
</feature>
<feature type="compositionally biased region" description="Polar residues" evidence="1">
    <location>
        <begin position="63"/>
        <end position="73"/>
    </location>
</feature>